<evidence type="ECO:0000259" key="3">
    <source>
        <dbReference type="PROSITE" id="PS50157"/>
    </source>
</evidence>
<feature type="domain" description="C2H2-type" evidence="3">
    <location>
        <begin position="70"/>
        <end position="97"/>
    </location>
</feature>
<proteinExistence type="predicted"/>
<dbReference type="InterPro" id="IPR052797">
    <property type="entry name" value="RegFact_GeneExpr_CellDeath"/>
</dbReference>
<dbReference type="PANTHER" id="PTHR33936">
    <property type="entry name" value="PROTEIN CBG17840"/>
    <property type="match status" value="1"/>
</dbReference>
<keyword evidence="1" id="KW-0863">Zinc-finger</keyword>
<dbReference type="InterPro" id="IPR035925">
    <property type="entry name" value="BSD_dom_sf"/>
</dbReference>
<dbReference type="Pfam" id="PF00096">
    <property type="entry name" value="zf-C2H2"/>
    <property type="match status" value="1"/>
</dbReference>
<accession>A0A7R9A717</accession>
<protein>
    <recommendedName>
        <fullName evidence="3">C2H2-type domain-containing protein</fullName>
    </recommendedName>
</protein>
<dbReference type="PROSITE" id="PS50157">
    <property type="entry name" value="ZINC_FINGER_C2H2_2"/>
    <property type="match status" value="2"/>
</dbReference>
<dbReference type="PROSITE" id="PS00028">
    <property type="entry name" value="ZINC_FINGER_C2H2_1"/>
    <property type="match status" value="2"/>
</dbReference>
<feature type="domain" description="C2H2-type" evidence="3">
    <location>
        <begin position="37"/>
        <end position="65"/>
    </location>
</feature>
<dbReference type="OrthoDB" id="6509935at2759"/>
<feature type="region of interest" description="Disordered" evidence="2">
    <location>
        <begin position="102"/>
        <end position="123"/>
    </location>
</feature>
<dbReference type="Proteomes" id="UP000677054">
    <property type="component" value="Unassembled WGS sequence"/>
</dbReference>
<dbReference type="EMBL" id="LR900482">
    <property type="protein sequence ID" value="CAD7245831.1"/>
    <property type="molecule type" value="Genomic_DNA"/>
</dbReference>
<evidence type="ECO:0000256" key="2">
    <source>
        <dbReference type="SAM" id="MobiDB-lite"/>
    </source>
</evidence>
<gene>
    <name evidence="4" type="ORF">DSTB1V02_LOCUS5697</name>
</gene>
<dbReference type="SUPFAM" id="SSF57667">
    <property type="entry name" value="beta-beta-alpha zinc fingers"/>
    <property type="match status" value="1"/>
</dbReference>
<keyword evidence="1" id="KW-0862">Zinc</keyword>
<sequence>MKNWNSILIPMMAKVVDISRLRSSDILKLSSKSKCTFPCLFCPESLPTKAKLSRHWTEVHQFKRKNGKEFKCSLCNQVFSLWKTLIKHRLMHADVPDASSLKTSHCDSASNPHQTGPGGLSQNEEDTAVRCLSSDTVVSGEENGHDYVQPLPSPLTRRRMRNNKCPCIIDGCPAMFRFVGSLSKHLAERHRVVLQKVDKVFASSEEFKCWKDQLEREECAEFIKNGGQYPLKKQMNGASIGFTQTYICNRDGNLKTKKRSLQGTGSLVQHCPAWLKVTTYKNGRVHVTGTISHYGHDTCPKLVAAFDPPMKVCATSPEHSSMEEVHDVQGDYHDVKESDSPGLESADFAGLDLKHQIGLEMQSIIRSVTQLRNPDGLRAILQSISALKGVRRQRRMVDPESQVLGSAAPENGANVEVHDPLHSPALEFPPVPQCSLWLGPTVSKCMLDMDGKQLLPEWIREGPKPGGMLRRVRAICSLPIMDGGAMKKPIHAEKLQYSMLRKRLLLDVSTYLKDPADLDFYHSWLKTFDLHEKMEDLQSFLDRSPEVQKIYSELVPWKVRLDHLLSRFVSARVHQGDGEQQGDPGHHLWGHLKRKEFHEKRAEEHGQETGIGQVLHGGQALVEGLAEEAEPLLRLHRLAVPEPEAPQGQGAHARLDGVQGTRHSSKVLRRKLSHSSVSTALLSPSPKLLRVRAPMLASMGSRVAASTRRWFPAAVTVPSSSDARSVFSSSSVFPPSSDRAAGGPSVRCARRSTTFAMAFTKILEGKKIARDDRFGVEKTSWASPVQ</sequence>
<dbReference type="GO" id="GO:0008270">
    <property type="term" value="F:zinc ion binding"/>
    <property type="evidence" value="ECO:0007669"/>
    <property type="project" value="UniProtKB-KW"/>
</dbReference>
<dbReference type="InterPro" id="IPR036236">
    <property type="entry name" value="Znf_C2H2_sf"/>
</dbReference>
<dbReference type="Gene3D" id="3.30.160.60">
    <property type="entry name" value="Classic Zinc Finger"/>
    <property type="match status" value="1"/>
</dbReference>
<keyword evidence="1" id="KW-0479">Metal-binding</keyword>
<dbReference type="PANTHER" id="PTHR33936:SF25">
    <property type="entry name" value="C2H2-TYPE DOMAIN-CONTAINING PROTEIN"/>
    <property type="match status" value="1"/>
</dbReference>
<dbReference type="SMART" id="SM00355">
    <property type="entry name" value="ZnF_C2H2"/>
    <property type="match status" value="3"/>
</dbReference>
<evidence type="ECO:0000256" key="1">
    <source>
        <dbReference type="PROSITE-ProRule" id="PRU00042"/>
    </source>
</evidence>
<name>A0A7R9A717_9CRUS</name>
<evidence type="ECO:0000313" key="5">
    <source>
        <dbReference type="Proteomes" id="UP000677054"/>
    </source>
</evidence>
<dbReference type="SUPFAM" id="SSF140383">
    <property type="entry name" value="BSD domain-like"/>
    <property type="match status" value="1"/>
</dbReference>
<dbReference type="EMBL" id="CAJPEV010000965">
    <property type="protein sequence ID" value="CAG0889805.1"/>
    <property type="molecule type" value="Genomic_DNA"/>
</dbReference>
<dbReference type="InterPro" id="IPR013087">
    <property type="entry name" value="Znf_C2H2_type"/>
</dbReference>
<organism evidence="4">
    <name type="scientific">Darwinula stevensoni</name>
    <dbReference type="NCBI Taxonomy" id="69355"/>
    <lineage>
        <taxon>Eukaryota</taxon>
        <taxon>Metazoa</taxon>
        <taxon>Ecdysozoa</taxon>
        <taxon>Arthropoda</taxon>
        <taxon>Crustacea</taxon>
        <taxon>Oligostraca</taxon>
        <taxon>Ostracoda</taxon>
        <taxon>Podocopa</taxon>
        <taxon>Podocopida</taxon>
        <taxon>Darwinulocopina</taxon>
        <taxon>Darwinuloidea</taxon>
        <taxon>Darwinulidae</taxon>
        <taxon>Darwinula</taxon>
    </lineage>
</organism>
<feature type="compositionally biased region" description="Polar residues" evidence="2">
    <location>
        <begin position="102"/>
        <end position="114"/>
    </location>
</feature>
<keyword evidence="5" id="KW-1185">Reference proteome</keyword>
<reference evidence="4" key="1">
    <citation type="submission" date="2020-11" db="EMBL/GenBank/DDBJ databases">
        <authorList>
            <person name="Tran Van P."/>
        </authorList>
    </citation>
    <scope>NUCLEOTIDE SEQUENCE</scope>
</reference>
<dbReference type="AlphaFoldDB" id="A0A7R9A717"/>
<evidence type="ECO:0000313" key="4">
    <source>
        <dbReference type="EMBL" id="CAD7245831.1"/>
    </source>
</evidence>